<evidence type="ECO:0000313" key="3">
    <source>
        <dbReference type="Proteomes" id="UP000050794"/>
    </source>
</evidence>
<dbReference type="WBParaSite" id="TCNE_0000230101-mRNA-1">
    <property type="protein sequence ID" value="TCNE_0000230101-mRNA-1"/>
    <property type="gene ID" value="TCNE_0000230101"/>
</dbReference>
<dbReference type="InterPro" id="IPR050618">
    <property type="entry name" value="Ubq-SigPath_Reg"/>
</dbReference>
<sequence>MRILAVSFFLGQGKNPKDAGAVRADHPIPVTCGVFYFEVLVVSSESDCCIGIGLCEKNVDLNRLPGMLFFVSFIACHSFLFADPFTWLSRAMISRWDKCSYGYHGDDGNFFCSSGSGSAYGPTFSSNDTVGCGINLVSKSIFYTKNGANLGECIASSSALHSMDDVNVVLLIAEMRFAGVASADFCVTHCCKIAVLLIKQMIYFEGTAISNLSNVIDLYPMIGLQKHGEILETNFGQKPFKYNIEQDLQVRSLLHHSGLLFFHFFRKNRVVQMSMKVKNRVLALPPLRSRTPGASFRSGCQQI</sequence>
<proteinExistence type="predicted"/>
<feature type="domain" description="B30.2/SPRY" evidence="1">
    <location>
        <begin position="1"/>
        <end position="240"/>
    </location>
</feature>
<dbReference type="SMART" id="SM00449">
    <property type="entry name" value="SPRY"/>
    <property type="match status" value="1"/>
</dbReference>
<evidence type="ECO:0000313" key="4">
    <source>
        <dbReference type="WBParaSite" id="TCNE_0000230101-mRNA-1"/>
    </source>
</evidence>
<gene>
    <name evidence="2" type="ORF">TCNE_LOCUS2301</name>
</gene>
<dbReference type="Proteomes" id="UP000050794">
    <property type="component" value="Unassembled WGS sequence"/>
</dbReference>
<dbReference type="AlphaFoldDB" id="A0A183U1D1"/>
<dbReference type="InterPro" id="IPR001870">
    <property type="entry name" value="B30.2/SPRY"/>
</dbReference>
<accession>A0A183U1D1</accession>
<organism evidence="3 4">
    <name type="scientific">Toxocara canis</name>
    <name type="common">Canine roundworm</name>
    <dbReference type="NCBI Taxonomy" id="6265"/>
    <lineage>
        <taxon>Eukaryota</taxon>
        <taxon>Metazoa</taxon>
        <taxon>Ecdysozoa</taxon>
        <taxon>Nematoda</taxon>
        <taxon>Chromadorea</taxon>
        <taxon>Rhabditida</taxon>
        <taxon>Spirurina</taxon>
        <taxon>Ascaridomorpha</taxon>
        <taxon>Ascaridoidea</taxon>
        <taxon>Toxocaridae</taxon>
        <taxon>Toxocara</taxon>
    </lineage>
</organism>
<dbReference type="SUPFAM" id="SSF49899">
    <property type="entry name" value="Concanavalin A-like lectins/glucanases"/>
    <property type="match status" value="1"/>
</dbReference>
<keyword evidence="3" id="KW-1185">Reference proteome</keyword>
<dbReference type="PANTHER" id="PTHR12864">
    <property type="entry name" value="RAN BINDING PROTEIN 9-RELATED"/>
    <property type="match status" value="1"/>
</dbReference>
<name>A0A183U1D1_TOXCA</name>
<dbReference type="Pfam" id="PF00622">
    <property type="entry name" value="SPRY"/>
    <property type="match status" value="1"/>
</dbReference>
<reference evidence="2 3" key="2">
    <citation type="submission" date="2018-11" db="EMBL/GenBank/DDBJ databases">
        <authorList>
            <consortium name="Pathogen Informatics"/>
        </authorList>
    </citation>
    <scope>NUCLEOTIDE SEQUENCE [LARGE SCALE GENOMIC DNA]</scope>
</reference>
<reference evidence="4" key="1">
    <citation type="submission" date="2016-06" db="UniProtKB">
        <authorList>
            <consortium name="WormBaseParasite"/>
        </authorList>
    </citation>
    <scope>IDENTIFICATION</scope>
</reference>
<protein>
    <submittedName>
        <fullName evidence="4">B30.2/SPRY domain-containing protein</fullName>
    </submittedName>
</protein>
<evidence type="ECO:0000259" key="1">
    <source>
        <dbReference type="PROSITE" id="PS50188"/>
    </source>
</evidence>
<dbReference type="EMBL" id="UYWY01002214">
    <property type="protein sequence ID" value="VDM27844.1"/>
    <property type="molecule type" value="Genomic_DNA"/>
</dbReference>
<dbReference type="Gene3D" id="2.60.120.920">
    <property type="match status" value="1"/>
</dbReference>
<dbReference type="InterPro" id="IPR013320">
    <property type="entry name" value="ConA-like_dom_sf"/>
</dbReference>
<dbReference type="InterPro" id="IPR003877">
    <property type="entry name" value="SPRY_dom"/>
</dbReference>
<dbReference type="InterPro" id="IPR043136">
    <property type="entry name" value="B30.2/SPRY_sf"/>
</dbReference>
<dbReference type="PROSITE" id="PS50188">
    <property type="entry name" value="B302_SPRY"/>
    <property type="match status" value="1"/>
</dbReference>
<evidence type="ECO:0000313" key="2">
    <source>
        <dbReference type="EMBL" id="VDM27844.1"/>
    </source>
</evidence>